<reference evidence="4 5" key="1">
    <citation type="submission" date="2016-05" db="EMBL/GenBank/DDBJ databases">
        <title>Draft Genome Sequence of Algibacter sp. Strain SK-16 Isolated from the Surface Water of Aburatsubo Inlet.</title>
        <authorList>
            <person name="Wong S.-K."/>
            <person name="Yoshizawa S."/>
            <person name="Nakajima Y."/>
            <person name="Ogura Y."/>
            <person name="Tetsuya H."/>
            <person name="Hamasaki K."/>
        </authorList>
    </citation>
    <scope>NUCLEOTIDE SEQUENCE [LARGE SCALE GENOMIC DNA]</scope>
    <source>
        <strain evidence="4 5">SK-16</strain>
    </source>
</reference>
<dbReference type="InterPro" id="IPR026444">
    <property type="entry name" value="Secre_tail"/>
</dbReference>
<feature type="chain" id="PRO_5009186192" description="Secretion system C-terminal sorting domain-containing protein" evidence="2">
    <location>
        <begin position="28"/>
        <end position="344"/>
    </location>
</feature>
<comment type="caution">
    <text evidence="4">The sequence shown here is derived from an EMBL/GenBank/DDBJ whole genome shotgun (WGS) entry which is preliminary data.</text>
</comment>
<dbReference type="NCBIfam" id="TIGR04183">
    <property type="entry name" value="Por_Secre_tail"/>
    <property type="match status" value="1"/>
</dbReference>
<evidence type="ECO:0000259" key="3">
    <source>
        <dbReference type="Pfam" id="PF18962"/>
    </source>
</evidence>
<feature type="domain" description="Secretion system C-terminal sorting" evidence="3">
    <location>
        <begin position="271"/>
        <end position="342"/>
    </location>
</feature>
<dbReference type="RefSeq" id="WP_069830461.1">
    <property type="nucleotide sequence ID" value="NZ_MDJD01000043.1"/>
</dbReference>
<keyword evidence="5" id="KW-1185">Reference proteome</keyword>
<dbReference type="STRING" id="1849968.A8C32_16215"/>
<gene>
    <name evidence="4" type="ORF">A8C32_16215</name>
</gene>
<dbReference type="AlphaFoldDB" id="A0A1E5T9E8"/>
<feature type="signal peptide" evidence="2">
    <location>
        <begin position="1"/>
        <end position="27"/>
    </location>
</feature>
<accession>A0A1E5T9E8</accession>
<evidence type="ECO:0000256" key="1">
    <source>
        <dbReference type="ARBA" id="ARBA00022729"/>
    </source>
</evidence>
<dbReference type="Pfam" id="PF18962">
    <property type="entry name" value="Por_Secre_tail"/>
    <property type="match status" value="1"/>
</dbReference>
<name>A0A1E5T9E8_9FLAO</name>
<dbReference type="Proteomes" id="UP000095713">
    <property type="component" value="Unassembled WGS sequence"/>
</dbReference>
<keyword evidence="1 2" id="KW-0732">Signal</keyword>
<proteinExistence type="predicted"/>
<evidence type="ECO:0000313" key="5">
    <source>
        <dbReference type="Proteomes" id="UP000095713"/>
    </source>
</evidence>
<evidence type="ECO:0000256" key="2">
    <source>
        <dbReference type="SAM" id="SignalP"/>
    </source>
</evidence>
<evidence type="ECO:0000313" key="4">
    <source>
        <dbReference type="EMBL" id="OEK08002.1"/>
    </source>
</evidence>
<organism evidence="4 5">
    <name type="scientific">Flavivirga aquatica</name>
    <dbReference type="NCBI Taxonomy" id="1849968"/>
    <lineage>
        <taxon>Bacteria</taxon>
        <taxon>Pseudomonadati</taxon>
        <taxon>Bacteroidota</taxon>
        <taxon>Flavobacteriia</taxon>
        <taxon>Flavobacteriales</taxon>
        <taxon>Flavobacteriaceae</taxon>
        <taxon>Flavivirga</taxon>
    </lineage>
</organism>
<sequence>MKKVTLSFFLIIFIASFNITIAQNLQAENFDSLTVGNVGTDITGSTSGQGGLFTQTTVGANSDFQITNEGGQLGKVLQITGSNNATDSKLLWTSGLDTAWASRTTGNDIIEIEYNIFTGAATTSKSLISTQLYNSDYSITIAGFLFVPETKLLLGLIYADDGNTIDTFPINLGSQGTEIILLPNSWYRIGLAFDKTTGDITFKGPGFYLGFTDSEATGIDPFENDFIVIAGTDNTVSTVAKFDDLRIRATNTENLLGINDIDNNLSKSIKLYPNPARNVINLSAKNNLNLTKLEIVDIHGRLIKSIPIKNISEKEINISEFNKGIYLMNIYSKNGMTSKKIIKE</sequence>
<protein>
    <recommendedName>
        <fullName evidence="3">Secretion system C-terminal sorting domain-containing protein</fullName>
    </recommendedName>
</protein>
<dbReference type="EMBL" id="MDJD01000043">
    <property type="protein sequence ID" value="OEK08002.1"/>
    <property type="molecule type" value="Genomic_DNA"/>
</dbReference>
<dbReference type="OrthoDB" id="1288696at2"/>